<comment type="caution">
    <text evidence="1">The sequence shown here is derived from an EMBL/GenBank/DDBJ whole genome shotgun (WGS) entry which is preliminary data.</text>
</comment>
<dbReference type="Proteomes" id="UP000887013">
    <property type="component" value="Unassembled WGS sequence"/>
</dbReference>
<organism evidence="1 2">
    <name type="scientific">Nephila pilipes</name>
    <name type="common">Giant wood spider</name>
    <name type="synonym">Nephila maculata</name>
    <dbReference type="NCBI Taxonomy" id="299642"/>
    <lineage>
        <taxon>Eukaryota</taxon>
        <taxon>Metazoa</taxon>
        <taxon>Ecdysozoa</taxon>
        <taxon>Arthropoda</taxon>
        <taxon>Chelicerata</taxon>
        <taxon>Arachnida</taxon>
        <taxon>Araneae</taxon>
        <taxon>Araneomorphae</taxon>
        <taxon>Entelegynae</taxon>
        <taxon>Araneoidea</taxon>
        <taxon>Nephilidae</taxon>
        <taxon>Nephila</taxon>
    </lineage>
</organism>
<sequence>MLWRLRLRQQPRFVLFRGCRQVLIIVKKFSERFVQLATDTFMLYAILQQLGLDSSVSENVPMLPQYTQNGSMKLRTWFVLHFQHVFHLLNTFLPVFEFLKAYHSVVSKPFILGPRTHETGLRNILFTMKLS</sequence>
<keyword evidence="2" id="KW-1185">Reference proteome</keyword>
<reference evidence="1" key="1">
    <citation type="submission" date="2020-08" db="EMBL/GenBank/DDBJ databases">
        <title>Multicomponent nature underlies the extraordinary mechanical properties of spider dragline silk.</title>
        <authorList>
            <person name="Kono N."/>
            <person name="Nakamura H."/>
            <person name="Mori M."/>
            <person name="Yoshida Y."/>
            <person name="Ohtoshi R."/>
            <person name="Malay A.D."/>
            <person name="Moran D.A.P."/>
            <person name="Tomita M."/>
            <person name="Numata K."/>
            <person name="Arakawa K."/>
        </authorList>
    </citation>
    <scope>NUCLEOTIDE SEQUENCE</scope>
</reference>
<evidence type="ECO:0000313" key="1">
    <source>
        <dbReference type="EMBL" id="GFU47290.1"/>
    </source>
</evidence>
<gene>
    <name evidence="1" type="ORF">NPIL_117421</name>
</gene>
<accession>A0A8X6QV39</accession>
<protein>
    <submittedName>
        <fullName evidence="1">Uncharacterized protein</fullName>
    </submittedName>
</protein>
<evidence type="ECO:0000313" key="2">
    <source>
        <dbReference type="Proteomes" id="UP000887013"/>
    </source>
</evidence>
<dbReference type="EMBL" id="BMAW01037187">
    <property type="protein sequence ID" value="GFU47290.1"/>
    <property type="molecule type" value="Genomic_DNA"/>
</dbReference>
<proteinExistence type="predicted"/>
<dbReference type="AlphaFoldDB" id="A0A8X6QV39"/>
<name>A0A8X6QV39_NEPPI</name>